<organism evidence="1 2">
    <name type="scientific">Latilactobacillus graminis DSM 20719</name>
    <dbReference type="NCBI Taxonomy" id="1423752"/>
    <lineage>
        <taxon>Bacteria</taxon>
        <taxon>Bacillati</taxon>
        <taxon>Bacillota</taxon>
        <taxon>Bacilli</taxon>
        <taxon>Lactobacillales</taxon>
        <taxon>Lactobacillaceae</taxon>
        <taxon>Latilactobacillus</taxon>
    </lineage>
</organism>
<dbReference type="InterPro" id="IPR023198">
    <property type="entry name" value="PGP-like_dom2"/>
</dbReference>
<proteinExistence type="predicted"/>
<dbReference type="CDD" id="cd07505">
    <property type="entry name" value="HAD_BPGM-like"/>
    <property type="match status" value="1"/>
</dbReference>
<dbReference type="Gene3D" id="1.10.150.240">
    <property type="entry name" value="Putative phosphatase, domain 2"/>
    <property type="match status" value="1"/>
</dbReference>
<protein>
    <submittedName>
        <fullName evidence="1">HAD-superhydrolase, subIA, variant 3 family protein</fullName>
    </submittedName>
</protein>
<dbReference type="InterPro" id="IPR006439">
    <property type="entry name" value="HAD-SF_hydro_IA"/>
</dbReference>
<accession>A0AA89I0H3</accession>
<reference evidence="1 2" key="1">
    <citation type="journal article" date="2015" name="Genome Announc.">
        <title>Expanding the biotechnology potential of lactobacilli through comparative genomics of 213 strains and associated genera.</title>
        <authorList>
            <person name="Sun Z."/>
            <person name="Harris H.M."/>
            <person name="McCann A."/>
            <person name="Guo C."/>
            <person name="Argimon S."/>
            <person name="Zhang W."/>
            <person name="Yang X."/>
            <person name="Jeffery I.B."/>
            <person name="Cooney J.C."/>
            <person name="Kagawa T.F."/>
            <person name="Liu W."/>
            <person name="Song Y."/>
            <person name="Salvetti E."/>
            <person name="Wrobel A."/>
            <person name="Rasinkangas P."/>
            <person name="Parkhill J."/>
            <person name="Rea M.C."/>
            <person name="O'Sullivan O."/>
            <person name="Ritari J."/>
            <person name="Douillard F.P."/>
            <person name="Paul Ross R."/>
            <person name="Yang R."/>
            <person name="Briner A.E."/>
            <person name="Felis G.E."/>
            <person name="de Vos W.M."/>
            <person name="Barrangou R."/>
            <person name="Klaenhammer T.R."/>
            <person name="Caufield P.W."/>
            <person name="Cui Y."/>
            <person name="Zhang H."/>
            <person name="O'Toole P.W."/>
        </authorList>
    </citation>
    <scope>NUCLEOTIDE SEQUENCE [LARGE SCALE GENOMIC DNA]</scope>
    <source>
        <strain evidence="1 2">DSM 20719</strain>
    </source>
</reference>
<dbReference type="SUPFAM" id="SSF56784">
    <property type="entry name" value="HAD-like"/>
    <property type="match status" value="1"/>
</dbReference>
<sequence>MTTKGIIFDMDGLLVDSEKIYYQANVRAAKEMGFAFTPADHQAILGTTDAYLRNYFKQKLGSADAAAEFIDRSYRNVAAVIATDGVAIKPGLVTLLDYSDAHGINRVIASSNFRSMVDDFMQSTGLQARFDQVVAGDEVTHGKPHPEIFLKALDKLALPAANALVLEDSPNGVMAANQAAIPVIMIPDLIAPTEVTQQQTLATVADLAQVIPYLEK</sequence>
<dbReference type="InterPro" id="IPR036412">
    <property type="entry name" value="HAD-like_sf"/>
</dbReference>
<dbReference type="AlphaFoldDB" id="A0AA89I0H3"/>
<gene>
    <name evidence="1" type="ORF">FC90_GL000887</name>
</gene>
<dbReference type="PANTHER" id="PTHR18901">
    <property type="entry name" value="2-DEOXYGLUCOSE-6-PHOSPHATE PHOSPHATASE 2"/>
    <property type="match status" value="1"/>
</dbReference>
<dbReference type="PANTHER" id="PTHR18901:SF38">
    <property type="entry name" value="PSEUDOURIDINE-5'-PHOSPHATASE"/>
    <property type="match status" value="1"/>
</dbReference>
<dbReference type="Gene3D" id="3.40.50.1000">
    <property type="entry name" value="HAD superfamily/HAD-like"/>
    <property type="match status" value="1"/>
</dbReference>
<dbReference type="SFLD" id="SFLDS00003">
    <property type="entry name" value="Haloacid_Dehalogenase"/>
    <property type="match status" value="1"/>
</dbReference>
<dbReference type="Pfam" id="PF13419">
    <property type="entry name" value="HAD_2"/>
    <property type="match status" value="1"/>
</dbReference>
<evidence type="ECO:0000313" key="2">
    <source>
        <dbReference type="Proteomes" id="UP000050823"/>
    </source>
</evidence>
<dbReference type="NCBIfam" id="TIGR01509">
    <property type="entry name" value="HAD-SF-IA-v3"/>
    <property type="match status" value="1"/>
</dbReference>
<dbReference type="Proteomes" id="UP000050823">
    <property type="component" value="Unassembled WGS sequence"/>
</dbReference>
<comment type="caution">
    <text evidence="1">The sequence shown here is derived from an EMBL/GenBank/DDBJ whole genome shotgun (WGS) entry which is preliminary data.</text>
</comment>
<dbReference type="RefSeq" id="WP_057908273.1">
    <property type="nucleotide sequence ID" value="NZ_AYZB01000035.1"/>
</dbReference>
<evidence type="ECO:0000313" key="1">
    <source>
        <dbReference type="EMBL" id="KRM22288.1"/>
    </source>
</evidence>
<dbReference type="SFLD" id="SFLDG01135">
    <property type="entry name" value="C1.5.6:_HAD__Beta-PGM__Phospha"/>
    <property type="match status" value="1"/>
</dbReference>
<dbReference type="SFLD" id="SFLDG01129">
    <property type="entry name" value="C1.5:_HAD__Beta-PGM__Phosphata"/>
    <property type="match status" value="1"/>
</dbReference>
<dbReference type="PRINTS" id="PR00413">
    <property type="entry name" value="HADHALOGNASE"/>
</dbReference>
<dbReference type="InterPro" id="IPR023214">
    <property type="entry name" value="HAD_sf"/>
</dbReference>
<dbReference type="InterPro" id="IPR041492">
    <property type="entry name" value="HAD_2"/>
</dbReference>
<name>A0AA89I0H3_9LACO</name>
<dbReference type="EMBL" id="AYZB01000035">
    <property type="protein sequence ID" value="KRM22288.1"/>
    <property type="molecule type" value="Genomic_DNA"/>
</dbReference>